<feature type="domain" description="Peptidase C45 hydrolase" evidence="1">
    <location>
        <begin position="152"/>
        <end position="277"/>
    </location>
</feature>
<dbReference type="Gene3D" id="1.10.10.2120">
    <property type="match status" value="1"/>
</dbReference>
<protein>
    <submittedName>
        <fullName evidence="2">Peptidase C45</fullName>
    </submittedName>
</protein>
<name>A0A917BFG1_9MICO</name>
<reference evidence="2" key="2">
    <citation type="submission" date="2020-09" db="EMBL/GenBank/DDBJ databases">
        <authorList>
            <person name="Sun Q."/>
            <person name="Zhou Y."/>
        </authorList>
    </citation>
    <scope>NUCLEOTIDE SEQUENCE</scope>
    <source>
        <strain evidence="2">CGMCC 1.12160</strain>
    </source>
</reference>
<accession>A0A917BFG1</accession>
<dbReference type="InterPro" id="IPR047794">
    <property type="entry name" value="C45_proenzyme-like"/>
</dbReference>
<dbReference type="PANTHER" id="PTHR34180:SF1">
    <property type="entry name" value="BETA-ALANYL-DOPAMINE_CARCININE HYDROLASE"/>
    <property type="match status" value="1"/>
</dbReference>
<dbReference type="NCBIfam" id="NF040521">
    <property type="entry name" value="C45_proenzyme"/>
    <property type="match status" value="1"/>
</dbReference>
<dbReference type="Proteomes" id="UP000605670">
    <property type="component" value="Unassembled WGS sequence"/>
</dbReference>
<dbReference type="RefSeq" id="WP_188428105.1">
    <property type="nucleotide sequence ID" value="NZ_BAABKH010000010.1"/>
</dbReference>
<evidence type="ECO:0000313" key="3">
    <source>
        <dbReference type="Proteomes" id="UP000605670"/>
    </source>
</evidence>
<dbReference type="InterPro" id="IPR047801">
    <property type="entry name" value="Peptidase_C45"/>
</dbReference>
<dbReference type="Gene3D" id="3.60.60.10">
    <property type="entry name" value="Penicillin V Acylase, Chain A"/>
    <property type="match status" value="1"/>
</dbReference>
<evidence type="ECO:0000259" key="1">
    <source>
        <dbReference type="Pfam" id="PF03417"/>
    </source>
</evidence>
<evidence type="ECO:0000313" key="2">
    <source>
        <dbReference type="EMBL" id="GGF41040.1"/>
    </source>
</evidence>
<comment type="caution">
    <text evidence="2">The sequence shown here is derived from an EMBL/GenBank/DDBJ whole genome shotgun (WGS) entry which is preliminary data.</text>
</comment>
<keyword evidence="3" id="KW-1185">Reference proteome</keyword>
<dbReference type="AlphaFoldDB" id="A0A917BFG1"/>
<organism evidence="2 3">
    <name type="scientific">Ornithinimicrobium tianjinense</name>
    <dbReference type="NCBI Taxonomy" id="1195761"/>
    <lineage>
        <taxon>Bacteria</taxon>
        <taxon>Bacillati</taxon>
        <taxon>Actinomycetota</taxon>
        <taxon>Actinomycetes</taxon>
        <taxon>Micrococcales</taxon>
        <taxon>Ornithinimicrobiaceae</taxon>
        <taxon>Ornithinimicrobium</taxon>
    </lineage>
</organism>
<dbReference type="Pfam" id="PF03417">
    <property type="entry name" value="AAT"/>
    <property type="match status" value="1"/>
</dbReference>
<dbReference type="PANTHER" id="PTHR34180">
    <property type="entry name" value="PEPTIDASE C45"/>
    <property type="match status" value="1"/>
</dbReference>
<gene>
    <name evidence="2" type="ORF">GCM10011366_05930</name>
</gene>
<sequence>MTAPHLVPLHAVSIRGEDARERGRNRGGALAGAVAQTSRAYAELFGELGIGEVDQREAALASLQALRAWDPEQYAELTGIAEGAGLDLLEVGRTVARTEILTLAPAAPGECSTLAHQADGATVSAQTWDWYDRFSGCWHPQRVEPLGGEQAHAGFSEYGIPGKIGLNAAGVGVHLNILKHRDDAPGGVPVHAVLSRVLTRATSVAEAVEIVRSAATTSSSVVTVVSPDRVAMVEISPVGVSVLDGPGWQAHTNHFLAEDRQEGAMLLDPSSNTADRLDFLEQRSAGRPAPRSAEDLVPLLCSPLEQRGVALLPDETLPAAERLATLVTVRTDPVRRRISVSAGVPQRASQASVTYQL</sequence>
<dbReference type="EMBL" id="BMEM01000001">
    <property type="protein sequence ID" value="GGF41040.1"/>
    <property type="molecule type" value="Genomic_DNA"/>
</dbReference>
<reference evidence="2" key="1">
    <citation type="journal article" date="2014" name="Int. J. Syst. Evol. Microbiol.">
        <title>Complete genome sequence of Corynebacterium casei LMG S-19264T (=DSM 44701T), isolated from a smear-ripened cheese.</title>
        <authorList>
            <consortium name="US DOE Joint Genome Institute (JGI-PGF)"/>
            <person name="Walter F."/>
            <person name="Albersmeier A."/>
            <person name="Kalinowski J."/>
            <person name="Ruckert C."/>
        </authorList>
    </citation>
    <scope>NUCLEOTIDE SEQUENCE</scope>
    <source>
        <strain evidence="2">CGMCC 1.12160</strain>
    </source>
</reference>
<dbReference type="InterPro" id="IPR005079">
    <property type="entry name" value="Peptidase_C45_hydrolase"/>
</dbReference>
<proteinExistence type="predicted"/>